<dbReference type="PANTHER" id="PTHR18866:SF128">
    <property type="entry name" value="UREA AMIDOLYASE"/>
    <property type="match status" value="1"/>
</dbReference>
<evidence type="ECO:0000313" key="11">
    <source>
        <dbReference type="EMBL" id="TFK46271.1"/>
    </source>
</evidence>
<dbReference type="GO" id="GO:0016787">
    <property type="term" value="F:hydrolase activity"/>
    <property type="evidence" value="ECO:0007669"/>
    <property type="project" value="UniProtKB-KW"/>
</dbReference>
<dbReference type="Gene3D" id="3.30.1360.40">
    <property type="match status" value="1"/>
</dbReference>
<dbReference type="PANTHER" id="PTHR18866">
    <property type="entry name" value="CARBOXYLASE:PYRUVATE/ACETYL-COA/PROPIONYL-COA CARBOXYLASE"/>
    <property type="match status" value="1"/>
</dbReference>
<organism evidence="11 12">
    <name type="scientific">Heliocybe sulcata</name>
    <dbReference type="NCBI Taxonomy" id="5364"/>
    <lineage>
        <taxon>Eukaryota</taxon>
        <taxon>Fungi</taxon>
        <taxon>Dikarya</taxon>
        <taxon>Basidiomycota</taxon>
        <taxon>Agaricomycotina</taxon>
        <taxon>Agaricomycetes</taxon>
        <taxon>Gloeophyllales</taxon>
        <taxon>Gloeophyllaceae</taxon>
        <taxon>Heliocybe</taxon>
    </lineage>
</organism>
<evidence type="ECO:0000259" key="9">
    <source>
        <dbReference type="PROSITE" id="PS50975"/>
    </source>
</evidence>
<name>A0A5C3MXS3_9AGAM</name>
<dbReference type="PROSITE" id="PS00866">
    <property type="entry name" value="CPSASE_1"/>
    <property type="match status" value="1"/>
</dbReference>
<dbReference type="PROSITE" id="PS50979">
    <property type="entry name" value="BC"/>
    <property type="match status" value="1"/>
</dbReference>
<dbReference type="InterPro" id="IPR003833">
    <property type="entry name" value="CT_C_D"/>
</dbReference>
<dbReference type="InterPro" id="IPR011761">
    <property type="entry name" value="ATP-grasp"/>
</dbReference>
<dbReference type="SUPFAM" id="SSF51230">
    <property type="entry name" value="Single hybrid motif"/>
    <property type="match status" value="1"/>
</dbReference>
<dbReference type="Pfam" id="PF02626">
    <property type="entry name" value="CT_A_B"/>
    <property type="match status" value="1"/>
</dbReference>
<keyword evidence="4" id="KW-0378">Hydrolase</keyword>
<dbReference type="InterPro" id="IPR050856">
    <property type="entry name" value="Biotin_carboxylase_complex"/>
</dbReference>
<dbReference type="InterPro" id="IPR005481">
    <property type="entry name" value="BC-like_N"/>
</dbReference>
<evidence type="ECO:0000256" key="1">
    <source>
        <dbReference type="ARBA" id="ARBA00001953"/>
    </source>
</evidence>
<feature type="domain" description="ATP-grasp" evidence="9">
    <location>
        <begin position="134"/>
        <end position="334"/>
    </location>
</feature>
<evidence type="ECO:0000256" key="5">
    <source>
        <dbReference type="ARBA" id="ARBA00022840"/>
    </source>
</evidence>
<dbReference type="OrthoDB" id="196847at2759"/>
<dbReference type="SMART" id="SM00796">
    <property type="entry name" value="AHS1"/>
    <property type="match status" value="1"/>
</dbReference>
<feature type="domain" description="Lipoyl-binding" evidence="8">
    <location>
        <begin position="1169"/>
        <end position="1253"/>
    </location>
</feature>
<dbReference type="Proteomes" id="UP000305948">
    <property type="component" value="Unassembled WGS sequence"/>
</dbReference>
<dbReference type="STRING" id="5364.A0A5C3MXS3"/>
<dbReference type="InterPro" id="IPR011053">
    <property type="entry name" value="Single_hybrid_motif"/>
</dbReference>
<dbReference type="GO" id="GO:0005524">
    <property type="term" value="F:ATP binding"/>
    <property type="evidence" value="ECO:0007669"/>
    <property type="project" value="UniProtKB-UniRule"/>
</dbReference>
<dbReference type="SUPFAM" id="SSF52440">
    <property type="entry name" value="PreATP-grasp domain"/>
    <property type="match status" value="1"/>
</dbReference>
<dbReference type="Pfam" id="PF00289">
    <property type="entry name" value="Biotin_carb_N"/>
    <property type="match status" value="1"/>
</dbReference>
<dbReference type="SUPFAM" id="SSF160467">
    <property type="entry name" value="PH0987 N-terminal domain-like"/>
    <property type="match status" value="1"/>
</dbReference>
<dbReference type="Pfam" id="PF02682">
    <property type="entry name" value="CT_C_D"/>
    <property type="match status" value="1"/>
</dbReference>
<sequence length="1253" mass="135400">MAPDYSKHKLLIANRGEIAVRILRTAKRLGLPTVSIYTPSDALSPHVSLADESYPILSPTPPHAPLPDAQGYLSALAIVDICKKHGVTLVHPGYGFLSENTDFARMVKESGATFLGPSPEVVEMMGLKHEARRKAVEADVPVVPGSDGLVETLEDALEVAREKVGYPVMLKSTAGGGGMGIVVCENEAELKERFESTTARAQALFHNPGVFIERYFPEARHIEVQVFGDGRGGAVHMGERECSVQRRHQKVIEETPSPFMACYPGLRERMCGAALRLCKVIKYGSAGTVEFLVDAHTGAFFFLEMNTRLQVEHPITEETRPGLDLVEMMVRLGVAQAEGRVFGLGGEGRWGGESAVEGTHAIEARVYCENPAAGFRPAPGVLQYVALPEREWLRVDGWVSTGTIITPFFDPLVCKLIVSGSTRAEAVGRMVEALGETKIMGPPNNVAYLKAICESEVFMRGEATTAFLDTFAFVPRALDVLAAGLDMTIQAYPGRQPRLGIPRGGPMDALAFRAANLIVGNPEGMEALEMVPLVACRLRFHVPAVVAVTGAEVEVMVDEEGVEGGKMAVGMWEGVVVPKGGRLVVRRKAGGKGRGWRVYVAVRGGFPDVPEYLGSKSTSIGMGGYQGRALAAGDHLALGDCAPHEGKQPTRLPPSLIPTYQADWTLHCLSGPHDSPDFLTPEGISQFYATPWRVGAASNRMGIRLEGPKLLWSRASGGEGGSHPSNVLDNGYAGGTVNVNGDTPVVLGRDGPDMGGYVCLCTVASGEMWKLGQVAPGETVRFRRVGAGDARRVGERAERWVKAVRAGGSGSVEELMGVVGEEDRSGPVLEVVDSVAETGRPRVVFRQQAGDEAVLVEYGELVLDLAVRARVHAFETAAKEREIPGVRAFGPCIRSTIVRYDPAVITQSDLVANLVEIERSLPDSMESMSFPGRRITFPIVLDDKWSREALERYMKSIRDRAVYLPSNIDYLARNNGVKDGKEALALLTRSSYLVFGVGFYLACPFLVPVDPRCRLVGQKMNPSRTYTPRGAIGIAGLVAAIYPIESPGGYQLYGRSLPPWQTWGRGPDFSPAKPWLLEPFDEVVFEPVTEEEYVEMEKLFDAGRYKFKVEPATFSIAEYNAFVKSVAPEIEEFKRRQADGTAAEEARETELLREWEAEKARAASSSSGGAAVEASEAGDAITSSLAATVWKIRCKPGDVIESAEQVVVILEAMKTEINVEAGEESVGKKVKGFGNGVREGTVVSSGNVLVVLE</sequence>
<dbReference type="InterPro" id="IPR011054">
    <property type="entry name" value="Rudment_hybrid_motif"/>
</dbReference>
<dbReference type="SUPFAM" id="SSF56059">
    <property type="entry name" value="Glutathione synthetase ATP-binding domain-like"/>
    <property type="match status" value="1"/>
</dbReference>
<dbReference type="CDD" id="cd06850">
    <property type="entry name" value="biotinyl_domain"/>
    <property type="match status" value="1"/>
</dbReference>
<dbReference type="InterPro" id="IPR005482">
    <property type="entry name" value="Biotin_COase_C"/>
</dbReference>
<evidence type="ECO:0000256" key="2">
    <source>
        <dbReference type="ARBA" id="ARBA00022598"/>
    </source>
</evidence>
<dbReference type="Gene3D" id="2.40.50.100">
    <property type="match status" value="1"/>
</dbReference>
<evidence type="ECO:0000256" key="4">
    <source>
        <dbReference type="ARBA" id="ARBA00022801"/>
    </source>
</evidence>
<dbReference type="InterPro" id="IPR011764">
    <property type="entry name" value="Biotin_carboxylation_dom"/>
</dbReference>
<dbReference type="Gene3D" id="2.40.100.10">
    <property type="entry name" value="Cyclophilin-like"/>
    <property type="match status" value="2"/>
</dbReference>
<dbReference type="SMART" id="SM00797">
    <property type="entry name" value="AHS2"/>
    <property type="match status" value="1"/>
</dbReference>
<dbReference type="Pfam" id="PF02785">
    <property type="entry name" value="Biotin_carb_C"/>
    <property type="match status" value="1"/>
</dbReference>
<dbReference type="AlphaFoldDB" id="A0A5C3MXS3"/>
<evidence type="ECO:0000313" key="12">
    <source>
        <dbReference type="Proteomes" id="UP000305948"/>
    </source>
</evidence>
<dbReference type="Pfam" id="PF02786">
    <property type="entry name" value="CPSase_L_D2"/>
    <property type="match status" value="1"/>
</dbReference>
<keyword evidence="6" id="KW-0092">Biotin</keyword>
<reference evidence="11 12" key="1">
    <citation type="journal article" date="2019" name="Nat. Ecol. Evol.">
        <title>Megaphylogeny resolves global patterns of mushroom evolution.</title>
        <authorList>
            <person name="Varga T."/>
            <person name="Krizsan K."/>
            <person name="Foldi C."/>
            <person name="Dima B."/>
            <person name="Sanchez-Garcia M."/>
            <person name="Sanchez-Ramirez S."/>
            <person name="Szollosi G.J."/>
            <person name="Szarkandi J.G."/>
            <person name="Papp V."/>
            <person name="Albert L."/>
            <person name="Andreopoulos W."/>
            <person name="Angelini C."/>
            <person name="Antonin V."/>
            <person name="Barry K.W."/>
            <person name="Bougher N.L."/>
            <person name="Buchanan P."/>
            <person name="Buyck B."/>
            <person name="Bense V."/>
            <person name="Catcheside P."/>
            <person name="Chovatia M."/>
            <person name="Cooper J."/>
            <person name="Damon W."/>
            <person name="Desjardin D."/>
            <person name="Finy P."/>
            <person name="Geml J."/>
            <person name="Haridas S."/>
            <person name="Hughes K."/>
            <person name="Justo A."/>
            <person name="Karasinski D."/>
            <person name="Kautmanova I."/>
            <person name="Kiss B."/>
            <person name="Kocsube S."/>
            <person name="Kotiranta H."/>
            <person name="LaButti K.M."/>
            <person name="Lechner B.E."/>
            <person name="Liimatainen K."/>
            <person name="Lipzen A."/>
            <person name="Lukacs Z."/>
            <person name="Mihaltcheva S."/>
            <person name="Morgado L.N."/>
            <person name="Niskanen T."/>
            <person name="Noordeloos M.E."/>
            <person name="Ohm R.A."/>
            <person name="Ortiz-Santana B."/>
            <person name="Ovrebo C."/>
            <person name="Racz N."/>
            <person name="Riley R."/>
            <person name="Savchenko A."/>
            <person name="Shiryaev A."/>
            <person name="Soop K."/>
            <person name="Spirin V."/>
            <person name="Szebenyi C."/>
            <person name="Tomsovsky M."/>
            <person name="Tulloss R.E."/>
            <person name="Uehling J."/>
            <person name="Grigoriev I.V."/>
            <person name="Vagvolgyi C."/>
            <person name="Papp T."/>
            <person name="Martin F.M."/>
            <person name="Miettinen O."/>
            <person name="Hibbett D.S."/>
            <person name="Nagy L.G."/>
        </authorList>
    </citation>
    <scope>NUCLEOTIDE SEQUENCE [LARGE SCALE GENOMIC DNA]</scope>
    <source>
        <strain evidence="11 12">OMC1185</strain>
    </source>
</reference>
<dbReference type="PROSITE" id="PS00867">
    <property type="entry name" value="CPSASE_2"/>
    <property type="match status" value="1"/>
</dbReference>
<protein>
    <submittedName>
        <fullName evidence="11">Urea carboxylase</fullName>
    </submittedName>
</protein>
<dbReference type="InterPro" id="IPR003778">
    <property type="entry name" value="CT_A_B"/>
</dbReference>
<keyword evidence="2" id="KW-0436">Ligase</keyword>
<evidence type="ECO:0000256" key="7">
    <source>
        <dbReference type="PROSITE-ProRule" id="PRU00409"/>
    </source>
</evidence>
<dbReference type="GO" id="GO:0046872">
    <property type="term" value="F:metal ion binding"/>
    <property type="evidence" value="ECO:0007669"/>
    <property type="project" value="InterPro"/>
</dbReference>
<comment type="cofactor">
    <cofactor evidence="1">
        <name>biotin</name>
        <dbReference type="ChEBI" id="CHEBI:57586"/>
    </cofactor>
</comment>
<dbReference type="Gene3D" id="3.30.470.20">
    <property type="entry name" value="ATP-grasp fold, B domain"/>
    <property type="match status" value="1"/>
</dbReference>
<dbReference type="GO" id="GO:0016874">
    <property type="term" value="F:ligase activity"/>
    <property type="evidence" value="ECO:0007669"/>
    <property type="project" value="UniProtKB-KW"/>
</dbReference>
<dbReference type="PROSITE" id="PS50968">
    <property type="entry name" value="BIOTINYL_LIPOYL"/>
    <property type="match status" value="1"/>
</dbReference>
<dbReference type="SUPFAM" id="SSF50891">
    <property type="entry name" value="Cyclophilin-like"/>
    <property type="match status" value="2"/>
</dbReference>
<gene>
    <name evidence="11" type="ORF">OE88DRAFT_1638510</name>
</gene>
<keyword evidence="3 7" id="KW-0547">Nucleotide-binding</keyword>
<dbReference type="InterPro" id="IPR000089">
    <property type="entry name" value="Biotin_lipoyl"/>
</dbReference>
<dbReference type="PROSITE" id="PS50975">
    <property type="entry name" value="ATP_GRASP"/>
    <property type="match status" value="1"/>
</dbReference>
<evidence type="ECO:0000259" key="10">
    <source>
        <dbReference type="PROSITE" id="PS50979"/>
    </source>
</evidence>
<proteinExistence type="predicted"/>
<dbReference type="Pfam" id="PF00364">
    <property type="entry name" value="Biotin_lipoyl"/>
    <property type="match status" value="1"/>
</dbReference>
<keyword evidence="5 7" id="KW-0067">ATP-binding</keyword>
<feature type="domain" description="Biotin carboxylation" evidence="10">
    <location>
        <begin position="6"/>
        <end position="473"/>
    </location>
</feature>
<dbReference type="SMART" id="SM00878">
    <property type="entry name" value="Biotin_carb_C"/>
    <property type="match status" value="1"/>
</dbReference>
<evidence type="ECO:0000256" key="6">
    <source>
        <dbReference type="ARBA" id="ARBA00023267"/>
    </source>
</evidence>
<keyword evidence="12" id="KW-1185">Reference proteome</keyword>
<evidence type="ECO:0000256" key="3">
    <source>
        <dbReference type="ARBA" id="ARBA00022741"/>
    </source>
</evidence>
<dbReference type="InterPro" id="IPR029000">
    <property type="entry name" value="Cyclophilin-like_dom_sf"/>
</dbReference>
<dbReference type="EMBL" id="ML213531">
    <property type="protein sequence ID" value="TFK46271.1"/>
    <property type="molecule type" value="Genomic_DNA"/>
</dbReference>
<dbReference type="InterPro" id="IPR005479">
    <property type="entry name" value="CPAse_ATP-bd"/>
</dbReference>
<dbReference type="InterPro" id="IPR016185">
    <property type="entry name" value="PreATP-grasp_dom_sf"/>
</dbReference>
<accession>A0A5C3MXS3</accession>
<dbReference type="SUPFAM" id="SSF51246">
    <property type="entry name" value="Rudiment single hybrid motif"/>
    <property type="match status" value="1"/>
</dbReference>
<evidence type="ECO:0000259" key="8">
    <source>
        <dbReference type="PROSITE" id="PS50968"/>
    </source>
</evidence>